<evidence type="ECO:0000256" key="1">
    <source>
        <dbReference type="ARBA" id="ARBA00022723"/>
    </source>
</evidence>
<dbReference type="GO" id="GO:0003779">
    <property type="term" value="F:actin binding"/>
    <property type="evidence" value="ECO:0007669"/>
    <property type="project" value="TreeGrafter"/>
</dbReference>
<feature type="domain" description="LIM zinc-binding" evidence="5">
    <location>
        <begin position="357"/>
        <end position="417"/>
    </location>
</feature>
<keyword evidence="1 4" id="KW-0479">Metal-binding</keyword>
<keyword evidence="3 4" id="KW-0440">LIM domain</keyword>
<protein>
    <submittedName>
        <fullName evidence="6">Related to GTPase-activating protein of the rho/rac family (LRG1 protein)</fullName>
    </submittedName>
</protein>
<dbReference type="AlphaFoldDB" id="A0A1L7V475"/>
<keyword evidence="2 4" id="KW-0862">Zinc</keyword>
<dbReference type="Proteomes" id="UP000183971">
    <property type="component" value="Unassembled WGS sequence"/>
</dbReference>
<name>A0A1L7V475_FUSPR</name>
<evidence type="ECO:0000259" key="5">
    <source>
        <dbReference type="PROSITE" id="PS50023"/>
    </source>
</evidence>
<dbReference type="PANTHER" id="PTHR24214">
    <property type="entry name" value="PDZ AND LIM DOMAIN PROTEIN ZASP"/>
    <property type="match status" value="1"/>
</dbReference>
<accession>A0A1L7V475</accession>
<organism evidence="6 7">
    <name type="scientific">Fusarium proliferatum (strain ET1)</name>
    <name type="common">Orchid endophyte fungus</name>
    <dbReference type="NCBI Taxonomy" id="1227346"/>
    <lineage>
        <taxon>Eukaryota</taxon>
        <taxon>Fungi</taxon>
        <taxon>Dikarya</taxon>
        <taxon>Ascomycota</taxon>
        <taxon>Pezizomycotina</taxon>
        <taxon>Sordariomycetes</taxon>
        <taxon>Hypocreomycetidae</taxon>
        <taxon>Hypocreales</taxon>
        <taxon>Nectriaceae</taxon>
        <taxon>Fusarium</taxon>
        <taxon>Fusarium fujikuroi species complex</taxon>
    </lineage>
</organism>
<dbReference type="RefSeq" id="XP_031074629.1">
    <property type="nucleotide sequence ID" value="XM_031226962.1"/>
</dbReference>
<evidence type="ECO:0000256" key="4">
    <source>
        <dbReference type="PROSITE-ProRule" id="PRU00125"/>
    </source>
</evidence>
<sequence>MDPLSIASSVVGLTATCLSTCKKLHDLAGEYQDVPAVIAMICSESTIISIGLSELQMKILRRDDLAQAWASKTEIWTAFETALTGCMVVFSCLEAETRSLRSKNPGVWAKIKFIWNQDRLKELLGALRAQQSSITFLLNLLELETLSNIQKDIRKNAPKIKAAASEAQSLRSYEPSVKMESESIFDNNAANLSFFHVEAVSGNAPSELDFEFDDLIVNSQAYRRVFIKAQAETKQPEIEEVDSDTGTVRGSDKVPALSHKNSISLLRVSRDKAMVFAKGLVGSTFEMEKVDNCSDGGYEPRALPIVDTSTCSGCCKIITSYGDCGKSLENDHHPSTEGNDVPSKLICEGDYVRRRDVKCFKCHETISGDSITALNRWYHPHHFTCDQCDIVFAQEIDSHQHNGGIYCLLHFCREVKNYCHACKFPIVARYNERRDQNVKWHASCFELSSWGLDVPVSAHGRQYLDSIEALSTLRLDKFYQELHDSRANEIYLCGSRYLGDFQNTVTECLRLFRAGHSVESYPSFRVILSMLSCLFKIIGKATADRSSEGEVWDFVSIFKKHFNFSPEGWQASPQVAANSLSELLKPLLRVSFGACLQNNNTSWDVEDEQLDEVIKTLGASRSSKLEWRYNNEPSCFLVRAWKCSECFRHINGRVLREHSYPHRQIHPHCLFAPCQHQALENGEANNTLPCSSCNWKGRFDTLPYHDIAFTEIWWSWPGPVV</sequence>
<dbReference type="Pfam" id="PF00412">
    <property type="entry name" value="LIM"/>
    <property type="match status" value="1"/>
</dbReference>
<reference evidence="7" key="1">
    <citation type="journal article" date="2016" name="Genome Biol. Evol.">
        <title>Comparative 'omics' of the Fusarium fujikuroi species complex highlights differences in genetic potential and metabolite synthesis.</title>
        <authorList>
            <person name="Niehaus E.-M."/>
            <person name="Muensterkoetter M."/>
            <person name="Proctor R.H."/>
            <person name="Brown D.W."/>
            <person name="Sharon A."/>
            <person name="Idan Y."/>
            <person name="Oren-Young L."/>
            <person name="Sieber C.M."/>
            <person name="Novak O."/>
            <person name="Pencik A."/>
            <person name="Tarkowska D."/>
            <person name="Hromadova K."/>
            <person name="Freeman S."/>
            <person name="Maymon M."/>
            <person name="Elazar M."/>
            <person name="Youssef S.A."/>
            <person name="El-Shabrawy E.S.M."/>
            <person name="Shalaby A.B.A."/>
            <person name="Houterman P."/>
            <person name="Brock N.L."/>
            <person name="Burkhardt I."/>
            <person name="Tsavkelova E.A."/>
            <person name="Dickschat J.S."/>
            <person name="Galuszka P."/>
            <person name="Gueldener U."/>
            <person name="Tudzynski B."/>
        </authorList>
    </citation>
    <scope>NUCLEOTIDE SEQUENCE [LARGE SCALE GENOMIC DNA]</scope>
    <source>
        <strain evidence="7">ET1</strain>
    </source>
</reference>
<dbReference type="SMART" id="SM00132">
    <property type="entry name" value="LIM"/>
    <property type="match status" value="1"/>
</dbReference>
<evidence type="ECO:0000313" key="6">
    <source>
        <dbReference type="EMBL" id="CZR33175.1"/>
    </source>
</evidence>
<dbReference type="GeneID" id="42046731"/>
<dbReference type="GO" id="GO:0030695">
    <property type="term" value="F:GTPase regulator activity"/>
    <property type="evidence" value="ECO:0007669"/>
    <property type="project" value="UniProtKB-ARBA"/>
</dbReference>
<proteinExistence type="predicted"/>
<dbReference type="SUPFAM" id="SSF57716">
    <property type="entry name" value="Glucocorticoid receptor-like (DNA-binding domain)"/>
    <property type="match status" value="2"/>
</dbReference>
<gene>
    <name evidence="6" type="ORF">FPRO_01844</name>
</gene>
<dbReference type="InterPro" id="IPR050604">
    <property type="entry name" value="PDZ-LIM_domain"/>
</dbReference>
<evidence type="ECO:0000256" key="3">
    <source>
        <dbReference type="ARBA" id="ARBA00023038"/>
    </source>
</evidence>
<dbReference type="GO" id="GO:0046872">
    <property type="term" value="F:metal ion binding"/>
    <property type="evidence" value="ECO:0007669"/>
    <property type="project" value="UniProtKB-KW"/>
</dbReference>
<keyword evidence="7" id="KW-1185">Reference proteome</keyword>
<dbReference type="GO" id="GO:0051371">
    <property type="term" value="F:muscle alpha-actinin binding"/>
    <property type="evidence" value="ECO:0007669"/>
    <property type="project" value="TreeGrafter"/>
</dbReference>
<evidence type="ECO:0000313" key="7">
    <source>
        <dbReference type="Proteomes" id="UP000183971"/>
    </source>
</evidence>
<evidence type="ECO:0000256" key="2">
    <source>
        <dbReference type="ARBA" id="ARBA00022833"/>
    </source>
</evidence>
<dbReference type="PANTHER" id="PTHR24214:SF38">
    <property type="entry name" value="PDZ AND LIM DOMAIN PROTEIN ZASP-RELATED"/>
    <property type="match status" value="1"/>
</dbReference>
<comment type="caution">
    <text evidence="6">The sequence shown here is derived from an EMBL/GenBank/DDBJ whole genome shotgun (WGS) entry which is preliminary data.</text>
</comment>
<dbReference type="GO" id="GO:0030036">
    <property type="term" value="P:actin cytoskeleton organization"/>
    <property type="evidence" value="ECO:0007669"/>
    <property type="project" value="TreeGrafter"/>
</dbReference>
<dbReference type="PROSITE" id="PS50023">
    <property type="entry name" value="LIM_DOMAIN_2"/>
    <property type="match status" value="1"/>
</dbReference>
<dbReference type="Gene3D" id="2.10.110.10">
    <property type="entry name" value="Cysteine Rich Protein"/>
    <property type="match status" value="1"/>
</dbReference>
<dbReference type="GO" id="GO:0001725">
    <property type="term" value="C:stress fiber"/>
    <property type="evidence" value="ECO:0007669"/>
    <property type="project" value="TreeGrafter"/>
</dbReference>
<dbReference type="EMBL" id="FJOF01000001">
    <property type="protein sequence ID" value="CZR33175.1"/>
    <property type="molecule type" value="Genomic_DNA"/>
</dbReference>
<dbReference type="InterPro" id="IPR001781">
    <property type="entry name" value="Znf_LIM"/>
</dbReference>
<dbReference type="VEuPathDB" id="FungiDB:FPRO_01844"/>
<dbReference type="GO" id="GO:0031941">
    <property type="term" value="C:filamentous actin"/>
    <property type="evidence" value="ECO:0007669"/>
    <property type="project" value="TreeGrafter"/>
</dbReference>